<gene>
    <name evidence="6" type="ORF">RN001_007327</name>
</gene>
<dbReference type="AlphaFoldDB" id="A0AAN7S921"/>
<keyword evidence="1" id="KW-0547">Nucleotide-binding</keyword>
<evidence type="ECO:0000259" key="5">
    <source>
        <dbReference type="Pfam" id="PF00009"/>
    </source>
</evidence>
<comment type="caution">
    <text evidence="6">The sequence shown here is derived from an EMBL/GenBank/DDBJ whole genome shotgun (WGS) entry which is preliminary data.</text>
</comment>
<keyword evidence="3" id="KW-0342">GTP-binding</keyword>
<dbReference type="PANTHER" id="PTHR42854:SF3">
    <property type="entry name" value="EUKARYOTIC TRANSLATION INITIATION FACTOR 2 SUBUNIT 3-RELATED"/>
    <property type="match status" value="1"/>
</dbReference>
<dbReference type="GO" id="GO:0005829">
    <property type="term" value="C:cytosol"/>
    <property type="evidence" value="ECO:0007669"/>
    <property type="project" value="TreeGrafter"/>
</dbReference>
<sequence length="495" mass="55836">MTVPCVPHGSLMREFWHADTERSRYANAKIYKCDNPKCPRPACFISGGSSKDDSFPCLRPNCTGRFHLVRHVSFVDCPGHDILMATMLNGAAVMDAALLLIAGNESCPQPQTSEHLAAIEIMKLKNILILQNKIDLVKEGQAKEQHEQIAKFVQVASTLNRARETNELRQDASKRCSHLRHREVAPYEPGDKVLVDVHALSDAAKGYTSKFAPRRDEPYLIKTQCSPTTYKIASASNPNEIIGSYHVSALRPFVEDDNNDEVFAPIRPIRRRGRPKIHQEVIIKQPDTQPVTAAPEVVTTVKSRSNGRPVRRRQPKQPCVGECCRTSTTNSTSFDSSSTTNQDFDVTRDGNINNKLDHNNSNLPIDSVTDLQKLEEYLDTDRSLSFAIKEIVTSGGKNVYDLVYKATQKLVTNKFAAGYSYFGRGKKLKFFSLKLNGLLMKAALKIFLNCSEKEAEVTIAKWLRRCAERVKKVYLTGHIIFYLLYYYSKYKRKLV</sequence>
<dbReference type="GO" id="GO:0005850">
    <property type="term" value="C:eukaryotic translation initiation factor 2 complex"/>
    <property type="evidence" value="ECO:0007669"/>
    <property type="project" value="TreeGrafter"/>
</dbReference>
<proteinExistence type="predicted"/>
<dbReference type="InterPro" id="IPR000795">
    <property type="entry name" value="T_Tr_GTP-bd_dom"/>
</dbReference>
<organism evidence="6 7">
    <name type="scientific">Aquatica leii</name>
    <dbReference type="NCBI Taxonomy" id="1421715"/>
    <lineage>
        <taxon>Eukaryota</taxon>
        <taxon>Metazoa</taxon>
        <taxon>Ecdysozoa</taxon>
        <taxon>Arthropoda</taxon>
        <taxon>Hexapoda</taxon>
        <taxon>Insecta</taxon>
        <taxon>Pterygota</taxon>
        <taxon>Neoptera</taxon>
        <taxon>Endopterygota</taxon>
        <taxon>Coleoptera</taxon>
        <taxon>Polyphaga</taxon>
        <taxon>Elateriformia</taxon>
        <taxon>Elateroidea</taxon>
        <taxon>Lampyridae</taxon>
        <taxon>Luciolinae</taxon>
        <taxon>Aquatica</taxon>
    </lineage>
</organism>
<keyword evidence="7" id="KW-1185">Reference proteome</keyword>
<dbReference type="GO" id="GO:0001731">
    <property type="term" value="P:formation of translation preinitiation complex"/>
    <property type="evidence" value="ECO:0007669"/>
    <property type="project" value="TreeGrafter"/>
</dbReference>
<keyword evidence="2" id="KW-0648">Protein biosynthesis</keyword>
<dbReference type="GO" id="GO:0003924">
    <property type="term" value="F:GTPase activity"/>
    <property type="evidence" value="ECO:0007669"/>
    <property type="project" value="InterPro"/>
</dbReference>
<dbReference type="Proteomes" id="UP001353858">
    <property type="component" value="Unassembled WGS sequence"/>
</dbReference>
<evidence type="ECO:0000313" key="7">
    <source>
        <dbReference type="Proteomes" id="UP001353858"/>
    </source>
</evidence>
<dbReference type="GO" id="GO:0000049">
    <property type="term" value="F:tRNA binding"/>
    <property type="evidence" value="ECO:0007669"/>
    <property type="project" value="TreeGrafter"/>
</dbReference>
<evidence type="ECO:0000256" key="3">
    <source>
        <dbReference type="ARBA" id="ARBA00023134"/>
    </source>
</evidence>
<evidence type="ECO:0000256" key="1">
    <source>
        <dbReference type="ARBA" id="ARBA00022741"/>
    </source>
</evidence>
<dbReference type="Gene3D" id="3.40.50.300">
    <property type="entry name" value="P-loop containing nucleotide triphosphate hydrolases"/>
    <property type="match status" value="1"/>
</dbReference>
<accession>A0AAN7S921</accession>
<protein>
    <recommendedName>
        <fullName evidence="5">Tr-type G domain-containing protein</fullName>
    </recommendedName>
</protein>
<reference evidence="7" key="1">
    <citation type="submission" date="2023-01" db="EMBL/GenBank/DDBJ databases">
        <title>Key to firefly adult light organ development and bioluminescence: homeobox transcription factors regulate luciferase expression and transportation to peroxisome.</title>
        <authorList>
            <person name="Fu X."/>
        </authorList>
    </citation>
    <scope>NUCLEOTIDE SEQUENCE [LARGE SCALE GENOMIC DNA]</scope>
</reference>
<dbReference type="EMBL" id="JARPUR010000003">
    <property type="protein sequence ID" value="KAK4879181.1"/>
    <property type="molecule type" value="Genomic_DNA"/>
</dbReference>
<dbReference type="Pfam" id="PF00009">
    <property type="entry name" value="GTP_EFTU"/>
    <property type="match status" value="1"/>
</dbReference>
<dbReference type="GO" id="GO:0005525">
    <property type="term" value="F:GTP binding"/>
    <property type="evidence" value="ECO:0007669"/>
    <property type="project" value="UniProtKB-KW"/>
</dbReference>
<dbReference type="InterPro" id="IPR027417">
    <property type="entry name" value="P-loop_NTPase"/>
</dbReference>
<feature type="domain" description="Tr-type G" evidence="5">
    <location>
        <begin position="70"/>
        <end position="155"/>
    </location>
</feature>
<evidence type="ECO:0000256" key="2">
    <source>
        <dbReference type="ARBA" id="ARBA00022917"/>
    </source>
</evidence>
<dbReference type="GO" id="GO:0003743">
    <property type="term" value="F:translation initiation factor activity"/>
    <property type="evidence" value="ECO:0007669"/>
    <property type="project" value="TreeGrafter"/>
</dbReference>
<feature type="region of interest" description="Disordered" evidence="4">
    <location>
        <begin position="302"/>
        <end position="353"/>
    </location>
</feature>
<evidence type="ECO:0000313" key="6">
    <source>
        <dbReference type="EMBL" id="KAK4879181.1"/>
    </source>
</evidence>
<dbReference type="PANTHER" id="PTHR42854">
    <property type="entry name" value="EUKARYOTIC TRANSLATION INITIATION FACTOR 2 SUBUNIT 3 FAMILY MEMBER"/>
    <property type="match status" value="1"/>
</dbReference>
<evidence type="ECO:0000256" key="4">
    <source>
        <dbReference type="SAM" id="MobiDB-lite"/>
    </source>
</evidence>
<dbReference type="SUPFAM" id="SSF52540">
    <property type="entry name" value="P-loop containing nucleoside triphosphate hydrolases"/>
    <property type="match status" value="1"/>
</dbReference>
<feature type="compositionally biased region" description="Low complexity" evidence="4">
    <location>
        <begin position="326"/>
        <end position="340"/>
    </location>
</feature>
<dbReference type="InterPro" id="IPR050543">
    <property type="entry name" value="eIF2G"/>
</dbReference>
<name>A0AAN7S921_9COLE</name>